<sequence length="208" mass="23792">MHNYIMAAGLRDRPPILATGRYAQWQSRQPAIDESPEVPERIIVETFSISLLKKAYYDAEKEAIHILLNRIGDEIYSTIDACKIAHDMWIAIESSQDGESIESYYSRFYKMINEMLRNQLEVATMQYQKEVNEIRAEKIAKNANPLALVVVAQQYPNTYYQATKPHCSYVPPAKTSPSTRSHAITRHKGKEIAKPILPLSQLLKKIVI</sequence>
<protein>
    <recommendedName>
        <fullName evidence="2">Gag-Pol polyprotein</fullName>
    </recommendedName>
</protein>
<organism evidence="1">
    <name type="scientific">Tanacetum cinerariifolium</name>
    <name type="common">Dalmatian daisy</name>
    <name type="synonym">Chrysanthemum cinerariifolium</name>
    <dbReference type="NCBI Taxonomy" id="118510"/>
    <lineage>
        <taxon>Eukaryota</taxon>
        <taxon>Viridiplantae</taxon>
        <taxon>Streptophyta</taxon>
        <taxon>Embryophyta</taxon>
        <taxon>Tracheophyta</taxon>
        <taxon>Spermatophyta</taxon>
        <taxon>Magnoliopsida</taxon>
        <taxon>eudicotyledons</taxon>
        <taxon>Gunneridae</taxon>
        <taxon>Pentapetalae</taxon>
        <taxon>asterids</taxon>
        <taxon>campanulids</taxon>
        <taxon>Asterales</taxon>
        <taxon>Asteraceae</taxon>
        <taxon>Asteroideae</taxon>
        <taxon>Anthemideae</taxon>
        <taxon>Anthemidinae</taxon>
        <taxon>Tanacetum</taxon>
    </lineage>
</organism>
<dbReference type="AlphaFoldDB" id="A0A699HEY9"/>
<reference evidence="1" key="1">
    <citation type="journal article" date="2019" name="Sci. Rep.">
        <title>Draft genome of Tanacetum cinerariifolium, the natural source of mosquito coil.</title>
        <authorList>
            <person name="Yamashiro T."/>
            <person name="Shiraishi A."/>
            <person name="Satake H."/>
            <person name="Nakayama K."/>
        </authorList>
    </citation>
    <scope>NUCLEOTIDE SEQUENCE</scope>
</reference>
<evidence type="ECO:0008006" key="2">
    <source>
        <dbReference type="Google" id="ProtNLM"/>
    </source>
</evidence>
<proteinExistence type="predicted"/>
<accession>A0A699HEY9</accession>
<name>A0A699HEY9_TANCI</name>
<gene>
    <name evidence="1" type="ORF">Tci_374361</name>
</gene>
<comment type="caution">
    <text evidence="1">The sequence shown here is derived from an EMBL/GenBank/DDBJ whole genome shotgun (WGS) entry which is preliminary data.</text>
</comment>
<dbReference type="EMBL" id="BKCJ010146294">
    <property type="protein sequence ID" value="GEY02387.1"/>
    <property type="molecule type" value="Genomic_DNA"/>
</dbReference>
<evidence type="ECO:0000313" key="1">
    <source>
        <dbReference type="EMBL" id="GEY02387.1"/>
    </source>
</evidence>